<protein>
    <submittedName>
        <fullName evidence="1">Uncharacterized protein</fullName>
    </submittedName>
</protein>
<reference evidence="1" key="1">
    <citation type="submission" date="2014-11" db="EMBL/GenBank/DDBJ databases">
        <authorList>
            <person name="Amaro Gonzalez C."/>
        </authorList>
    </citation>
    <scope>NUCLEOTIDE SEQUENCE</scope>
</reference>
<reference evidence="1" key="2">
    <citation type="journal article" date="2015" name="Fish Shellfish Immunol.">
        <title>Early steps in the European eel (Anguilla anguilla)-Vibrio vulnificus interaction in the gills: Role of the RtxA13 toxin.</title>
        <authorList>
            <person name="Callol A."/>
            <person name="Pajuelo D."/>
            <person name="Ebbesson L."/>
            <person name="Teles M."/>
            <person name="MacKenzie S."/>
            <person name="Amaro C."/>
        </authorList>
    </citation>
    <scope>NUCLEOTIDE SEQUENCE</scope>
</reference>
<proteinExistence type="predicted"/>
<dbReference type="AlphaFoldDB" id="A0A0E9P9A5"/>
<dbReference type="EMBL" id="GBXM01107351">
    <property type="protein sequence ID" value="JAH01226.1"/>
    <property type="molecule type" value="Transcribed_RNA"/>
</dbReference>
<evidence type="ECO:0000313" key="1">
    <source>
        <dbReference type="EMBL" id="JAH01226.1"/>
    </source>
</evidence>
<organism evidence="1">
    <name type="scientific">Anguilla anguilla</name>
    <name type="common">European freshwater eel</name>
    <name type="synonym">Muraena anguilla</name>
    <dbReference type="NCBI Taxonomy" id="7936"/>
    <lineage>
        <taxon>Eukaryota</taxon>
        <taxon>Metazoa</taxon>
        <taxon>Chordata</taxon>
        <taxon>Craniata</taxon>
        <taxon>Vertebrata</taxon>
        <taxon>Euteleostomi</taxon>
        <taxon>Actinopterygii</taxon>
        <taxon>Neopterygii</taxon>
        <taxon>Teleostei</taxon>
        <taxon>Anguilliformes</taxon>
        <taxon>Anguillidae</taxon>
        <taxon>Anguilla</taxon>
    </lineage>
</organism>
<name>A0A0E9P9A5_ANGAN</name>
<accession>A0A0E9P9A5</accession>
<sequence>MFQSWGLQSYLERASVSDVSHLEQTLDLLFVVSVGKQQLSSQLSSYFQCSKRAAILTSDMEDVNAQKMKVYSLHFELIIIVSFQIHCA</sequence>